<dbReference type="PANTHER" id="PTHR37023">
    <property type="entry name" value="TRANSPOSASE"/>
    <property type="match status" value="1"/>
</dbReference>
<dbReference type="InterPro" id="IPR007069">
    <property type="entry name" value="Transposase_32"/>
</dbReference>
<dbReference type="GO" id="GO:0003677">
    <property type="term" value="F:DNA binding"/>
    <property type="evidence" value="ECO:0007669"/>
    <property type="project" value="InterPro"/>
</dbReference>
<dbReference type="PANTHER" id="PTHR37023:SF1">
    <property type="entry name" value="ISSOD25 TRANSPOSASE TNPA_ISSOD25"/>
    <property type="match status" value="1"/>
</dbReference>
<feature type="domain" description="Transposase IS801/IS1294" evidence="1">
    <location>
        <begin position="18"/>
        <end position="200"/>
    </location>
</feature>
<name>B0FB20_9BACT</name>
<organism evidence="2">
    <name type="scientific">uncultured bacterium pFosPlaG</name>
    <dbReference type="NCBI Taxonomy" id="491370"/>
    <lineage>
        <taxon>Bacteria</taxon>
        <taxon>environmental samples</taxon>
    </lineage>
</organism>
<protein>
    <submittedName>
        <fullName evidence="2">Transposase</fullName>
    </submittedName>
</protein>
<dbReference type="GO" id="GO:0004803">
    <property type="term" value="F:transposase activity"/>
    <property type="evidence" value="ECO:0007669"/>
    <property type="project" value="InterPro"/>
</dbReference>
<evidence type="ECO:0000259" key="1">
    <source>
        <dbReference type="Pfam" id="PF04986"/>
    </source>
</evidence>
<proteinExistence type="predicted"/>
<dbReference type="Pfam" id="PF04986">
    <property type="entry name" value="Y2_Tnp"/>
    <property type="match status" value="1"/>
</dbReference>
<evidence type="ECO:0000313" key="2">
    <source>
        <dbReference type="EMBL" id="ABY56073.1"/>
    </source>
</evidence>
<dbReference type="GO" id="GO:0006313">
    <property type="term" value="P:DNA transposition"/>
    <property type="evidence" value="ECO:0007669"/>
    <property type="project" value="InterPro"/>
</dbReference>
<accession>B0FB20</accession>
<dbReference type="EMBL" id="EU285670">
    <property type="protein sequence ID" value="ABY56073.1"/>
    <property type="molecule type" value="Genomic_DNA"/>
</dbReference>
<dbReference type="AlphaFoldDB" id="B0FB20"/>
<reference evidence="2" key="1">
    <citation type="submission" date="2007-11" db="EMBL/GenBank/DDBJ databases">
        <title>Biochemical properites of a novel hydrolytic enzyme retrieved from a metagenomic library of tidal flat sediments.</title>
        <authorList>
            <person name="Lee M.-H."/>
            <person name="Song J.K."/>
            <person name="Yoon J.-H."/>
        </authorList>
    </citation>
    <scope>NUCLEOTIDE SEQUENCE</scope>
</reference>
<sequence length="274" mass="31446">MMNPPHILSKTQYVIVFFVTFGGSSTGPHIHLHCVIPAGVLSFDNQSFKKGRKDFLFPVMALSKVFRGKFMEMLQTAYDEKKLIFPGRTKSYGTVSGFRALTKILWSKGWVVYSKKPFSGPETVLEYLSRYTHRVAISNNRIKTCKDGKVTVTYRNRKKETTETLSIDAVEFIRRFLLHVVPPNFMRIRHFGIFANRCKKKNISQCRRFLGLSEVRQKPAVKSVETLMLELTGIDINRCPFCKKGVMKQVCNIPKLTGKGAHDFIQRPDRRNSS</sequence>